<dbReference type="EMBL" id="JARJCW010000001">
    <property type="protein sequence ID" value="KAJ7230166.1"/>
    <property type="molecule type" value="Genomic_DNA"/>
</dbReference>
<sequence>MKPVELNCNPNNVRQTHRDVVALLNNASLQKKIGILSSLAGSKSVPHTAAVRWIWHIRNSASARLVDWFNHDNYTRFDNLPASKWPNPSGPPHQLNVERGCKTASYTPLLQLCMQHASFADVAMRGSPLTPDRHIHQSRLFVTDSCGLNAFAPRPPTPVKCRWVPWRAEQDAPRSSTGKSYCVKGHPKLLAAVNAFISFLCHSVPTNLSLRSPPKAGKE</sequence>
<evidence type="ECO:0000313" key="2">
    <source>
        <dbReference type="Proteomes" id="UP001219525"/>
    </source>
</evidence>
<reference evidence="1" key="1">
    <citation type="submission" date="2023-03" db="EMBL/GenBank/DDBJ databases">
        <title>Massive genome expansion in bonnet fungi (Mycena s.s.) driven by repeated elements and novel gene families across ecological guilds.</title>
        <authorList>
            <consortium name="Lawrence Berkeley National Laboratory"/>
            <person name="Harder C.B."/>
            <person name="Miyauchi S."/>
            <person name="Viragh M."/>
            <person name="Kuo A."/>
            <person name="Thoen E."/>
            <person name="Andreopoulos B."/>
            <person name="Lu D."/>
            <person name="Skrede I."/>
            <person name="Drula E."/>
            <person name="Henrissat B."/>
            <person name="Morin E."/>
            <person name="Kohler A."/>
            <person name="Barry K."/>
            <person name="LaButti K."/>
            <person name="Morin E."/>
            <person name="Salamov A."/>
            <person name="Lipzen A."/>
            <person name="Mereny Z."/>
            <person name="Hegedus B."/>
            <person name="Baldrian P."/>
            <person name="Stursova M."/>
            <person name="Weitz H."/>
            <person name="Taylor A."/>
            <person name="Grigoriev I.V."/>
            <person name="Nagy L.G."/>
            <person name="Martin F."/>
            <person name="Kauserud H."/>
        </authorList>
    </citation>
    <scope>NUCLEOTIDE SEQUENCE</scope>
    <source>
        <strain evidence="1">9144</strain>
    </source>
</reference>
<comment type="caution">
    <text evidence="1">The sequence shown here is derived from an EMBL/GenBank/DDBJ whole genome shotgun (WGS) entry which is preliminary data.</text>
</comment>
<accession>A0AAD7E6B2</accession>
<evidence type="ECO:0000313" key="1">
    <source>
        <dbReference type="EMBL" id="KAJ7230166.1"/>
    </source>
</evidence>
<dbReference type="Proteomes" id="UP001219525">
    <property type="component" value="Unassembled WGS sequence"/>
</dbReference>
<proteinExistence type="predicted"/>
<keyword evidence="2" id="KW-1185">Reference proteome</keyword>
<dbReference type="AlphaFoldDB" id="A0AAD7E6B2"/>
<protein>
    <submittedName>
        <fullName evidence="1">Uncharacterized protein</fullName>
    </submittedName>
</protein>
<organism evidence="1 2">
    <name type="scientific">Mycena pura</name>
    <dbReference type="NCBI Taxonomy" id="153505"/>
    <lineage>
        <taxon>Eukaryota</taxon>
        <taxon>Fungi</taxon>
        <taxon>Dikarya</taxon>
        <taxon>Basidiomycota</taxon>
        <taxon>Agaricomycotina</taxon>
        <taxon>Agaricomycetes</taxon>
        <taxon>Agaricomycetidae</taxon>
        <taxon>Agaricales</taxon>
        <taxon>Marasmiineae</taxon>
        <taxon>Mycenaceae</taxon>
        <taxon>Mycena</taxon>
    </lineage>
</organism>
<name>A0AAD7E6B2_9AGAR</name>
<gene>
    <name evidence="1" type="ORF">GGX14DRAFT_384127</name>
</gene>